<dbReference type="Gene3D" id="2.40.420.20">
    <property type="match status" value="1"/>
</dbReference>
<evidence type="ECO:0000259" key="8">
    <source>
        <dbReference type="Pfam" id="PF25954"/>
    </source>
</evidence>
<evidence type="ECO:0000256" key="4">
    <source>
        <dbReference type="ARBA" id="ARBA00022729"/>
    </source>
</evidence>
<dbReference type="Proteomes" id="UP001606303">
    <property type="component" value="Unassembled WGS sequence"/>
</dbReference>
<dbReference type="Pfam" id="PF25954">
    <property type="entry name" value="Beta-barrel_RND_2"/>
    <property type="match status" value="1"/>
</dbReference>
<dbReference type="InterPro" id="IPR058792">
    <property type="entry name" value="Beta-barrel_RND_2"/>
</dbReference>
<dbReference type="Gene3D" id="2.40.50.100">
    <property type="match status" value="2"/>
</dbReference>
<comment type="subcellular location">
    <subcellularLocation>
        <location evidence="1">Periplasm</location>
    </subcellularLocation>
</comment>
<dbReference type="RefSeq" id="WP_394387386.1">
    <property type="nucleotide sequence ID" value="NZ_JBIGIB010000007.1"/>
</dbReference>
<dbReference type="Gene3D" id="1.10.287.470">
    <property type="entry name" value="Helix hairpin bin"/>
    <property type="match status" value="1"/>
</dbReference>
<comment type="caution">
    <text evidence="9">The sequence shown here is derived from an EMBL/GenBank/DDBJ whole genome shotgun (WGS) entry which is preliminary data.</text>
</comment>
<comment type="similarity">
    <text evidence="3">Belongs to the UPF0194 family.</text>
</comment>
<dbReference type="Gene3D" id="2.40.30.170">
    <property type="match status" value="1"/>
</dbReference>
<sequence>MRRAYLSAAVAVLGVVAYLVLPRWWGGAVPAVAVTPQDLVRTVVATGRVEAPHRVDVGSTLVGTVARVPVAEGQTVAAGAVLIELDDRELRASLRAAEGAVAQAQARVRQLQEVQRPVAAQALRQAQATLETTRAQQRRQEELFRQGYVGQAALDEARRAAELADAQVAAARQQLDTTLAGGSDEAVALTTLAQAQANAEAARARLQHATVTAPVAGVLISRDVEPGDVVQPGKTLMVLSPTGETQLVVQFDEKNLGLLAAGQRALASADAFADQRFAAEVVYISPGVDAQRGSVEVKLQVAQPPAYLRQNMTVSVDVEVARRNRVLAVPLDWVHDADTSQPWVLKRVDGRAQRQAVTLGLRGGGRVEVMDGLKAGDELAPSGVREGARLGPHAGP</sequence>
<evidence type="ECO:0000313" key="10">
    <source>
        <dbReference type="Proteomes" id="UP001606303"/>
    </source>
</evidence>
<dbReference type="PANTHER" id="PTHR32347">
    <property type="entry name" value="EFFLUX SYSTEM COMPONENT YKNX-RELATED"/>
    <property type="match status" value="1"/>
</dbReference>
<evidence type="ECO:0000256" key="6">
    <source>
        <dbReference type="ARBA" id="ARBA00023054"/>
    </source>
</evidence>
<keyword evidence="10" id="KW-1185">Reference proteome</keyword>
<dbReference type="EMBL" id="JBIGIB010000007">
    <property type="protein sequence ID" value="MFG6469092.1"/>
    <property type="molecule type" value="Genomic_DNA"/>
</dbReference>
<gene>
    <name evidence="9" type="ORF">ACG01O_20880</name>
</gene>
<dbReference type="PANTHER" id="PTHR32347:SF29">
    <property type="entry name" value="UPF0194 MEMBRANE PROTEIN YBHG"/>
    <property type="match status" value="1"/>
</dbReference>
<dbReference type="NCBIfam" id="TIGR01730">
    <property type="entry name" value="RND_mfp"/>
    <property type="match status" value="1"/>
</dbReference>
<dbReference type="InterPro" id="IPR050465">
    <property type="entry name" value="UPF0194_transport"/>
</dbReference>
<evidence type="ECO:0000256" key="5">
    <source>
        <dbReference type="ARBA" id="ARBA00022764"/>
    </source>
</evidence>
<proteinExistence type="inferred from homology"/>
<evidence type="ECO:0000313" key="9">
    <source>
        <dbReference type="EMBL" id="MFG6469092.1"/>
    </source>
</evidence>
<feature type="coiled-coil region" evidence="7">
    <location>
        <begin position="94"/>
        <end position="212"/>
    </location>
</feature>
<evidence type="ECO:0000256" key="1">
    <source>
        <dbReference type="ARBA" id="ARBA00004418"/>
    </source>
</evidence>
<keyword evidence="5" id="KW-0574">Periplasm</keyword>
<protein>
    <submittedName>
        <fullName evidence="9">Efflux RND transporter periplasmic adaptor subunit</fullName>
    </submittedName>
</protein>
<organism evidence="9 10">
    <name type="scientific">Pelomonas baiyunensis</name>
    <dbReference type="NCBI Taxonomy" id="3299026"/>
    <lineage>
        <taxon>Bacteria</taxon>
        <taxon>Pseudomonadati</taxon>
        <taxon>Pseudomonadota</taxon>
        <taxon>Betaproteobacteria</taxon>
        <taxon>Burkholderiales</taxon>
        <taxon>Sphaerotilaceae</taxon>
        <taxon>Roseateles</taxon>
    </lineage>
</organism>
<keyword evidence="4" id="KW-0732">Signal</keyword>
<evidence type="ECO:0000256" key="3">
    <source>
        <dbReference type="ARBA" id="ARBA00010602"/>
    </source>
</evidence>
<dbReference type="SUPFAM" id="SSF111369">
    <property type="entry name" value="HlyD-like secretion proteins"/>
    <property type="match status" value="3"/>
</dbReference>
<comment type="similarity">
    <text evidence="2">Belongs to the membrane fusion protein (MFP) (TC 8.A.1) family.</text>
</comment>
<accession>A0ABW7H4C1</accession>
<keyword evidence="6 7" id="KW-0175">Coiled coil</keyword>
<evidence type="ECO:0000256" key="2">
    <source>
        <dbReference type="ARBA" id="ARBA00009477"/>
    </source>
</evidence>
<feature type="domain" description="CusB-like beta-barrel" evidence="8">
    <location>
        <begin position="248"/>
        <end position="318"/>
    </location>
</feature>
<evidence type="ECO:0000256" key="7">
    <source>
        <dbReference type="SAM" id="Coils"/>
    </source>
</evidence>
<dbReference type="InterPro" id="IPR006143">
    <property type="entry name" value="RND_pump_MFP"/>
</dbReference>
<reference evidence="9 10" key="1">
    <citation type="submission" date="2024-08" db="EMBL/GenBank/DDBJ databases">
        <authorList>
            <person name="Lu H."/>
        </authorList>
    </citation>
    <scope>NUCLEOTIDE SEQUENCE [LARGE SCALE GENOMIC DNA]</scope>
    <source>
        <strain evidence="9 10">BYS87W</strain>
    </source>
</reference>
<name>A0ABW7H4C1_9BURK</name>